<evidence type="ECO:0000313" key="2">
    <source>
        <dbReference type="Proteomes" id="UP001324634"/>
    </source>
</evidence>
<dbReference type="EMBL" id="CP139487">
    <property type="protein sequence ID" value="WPU66681.1"/>
    <property type="molecule type" value="Genomic_DNA"/>
</dbReference>
<proteinExistence type="predicted"/>
<dbReference type="KEGG" id="psti:SOO65_07975"/>
<protein>
    <submittedName>
        <fullName evidence="1">Uncharacterized protein</fullName>
    </submittedName>
</protein>
<organism evidence="1 2">
    <name type="scientific">Peredibacter starrii</name>
    <dbReference type="NCBI Taxonomy" id="28202"/>
    <lineage>
        <taxon>Bacteria</taxon>
        <taxon>Pseudomonadati</taxon>
        <taxon>Bdellovibrionota</taxon>
        <taxon>Bacteriovoracia</taxon>
        <taxon>Bacteriovoracales</taxon>
        <taxon>Bacteriovoracaceae</taxon>
        <taxon>Peredibacter</taxon>
    </lineage>
</organism>
<dbReference type="Proteomes" id="UP001324634">
    <property type="component" value="Chromosome"/>
</dbReference>
<reference evidence="1 2" key="1">
    <citation type="submission" date="2023-11" db="EMBL/GenBank/DDBJ databases">
        <title>Peredibacter starrii A3.12.</title>
        <authorList>
            <person name="Mitchell R.J."/>
        </authorList>
    </citation>
    <scope>NUCLEOTIDE SEQUENCE [LARGE SCALE GENOMIC DNA]</scope>
    <source>
        <strain evidence="1 2">A3.12</strain>
    </source>
</reference>
<accession>A0AAX4HTG5</accession>
<name>A0AAX4HTG5_9BACT</name>
<dbReference type="RefSeq" id="WP_321399139.1">
    <property type="nucleotide sequence ID" value="NZ_CP139487.1"/>
</dbReference>
<evidence type="ECO:0000313" key="1">
    <source>
        <dbReference type="EMBL" id="WPU66681.1"/>
    </source>
</evidence>
<gene>
    <name evidence="1" type="ORF">SOO65_07975</name>
</gene>
<sequence>MKVVFELDKLEPDFKRRRIQDSIVKAMGTKIIVRGNTIHTEVDFESTVEDLLIRSGLKFKKLEAAAANS</sequence>
<dbReference type="AlphaFoldDB" id="A0AAX4HTG5"/>
<keyword evidence="2" id="KW-1185">Reference proteome</keyword>